<name>A0ABR6ZW95_9BURK</name>
<feature type="region of interest" description="Disordered" evidence="1">
    <location>
        <begin position="236"/>
        <end position="262"/>
    </location>
</feature>
<dbReference type="PANTHER" id="PTHR33490">
    <property type="entry name" value="BLR5614 PROTEIN-RELATED"/>
    <property type="match status" value="1"/>
</dbReference>
<dbReference type="Pfam" id="PF01841">
    <property type="entry name" value="Transglut_core"/>
    <property type="match status" value="1"/>
</dbReference>
<accession>A0ABR6ZW95</accession>
<keyword evidence="4" id="KW-1185">Reference proteome</keyword>
<dbReference type="InterPro" id="IPR038765">
    <property type="entry name" value="Papain-like_cys_pep_sf"/>
</dbReference>
<dbReference type="RefSeq" id="WP_186949403.1">
    <property type="nucleotide sequence ID" value="NZ_JACOGF010000013.1"/>
</dbReference>
<dbReference type="Gene3D" id="3.10.620.30">
    <property type="match status" value="1"/>
</dbReference>
<dbReference type="InterPro" id="IPR002931">
    <property type="entry name" value="Transglutaminase-like"/>
</dbReference>
<reference evidence="3 4" key="1">
    <citation type="submission" date="2020-08" db="EMBL/GenBank/DDBJ databases">
        <title>Novel species isolated from subtropical streams in China.</title>
        <authorList>
            <person name="Lu H."/>
        </authorList>
    </citation>
    <scope>NUCLEOTIDE SEQUENCE [LARGE SCALE GENOMIC DNA]</scope>
    <source>
        <strain evidence="3 4">CY18W</strain>
    </source>
</reference>
<evidence type="ECO:0000313" key="4">
    <source>
        <dbReference type="Proteomes" id="UP000650424"/>
    </source>
</evidence>
<evidence type="ECO:0000259" key="2">
    <source>
        <dbReference type="Pfam" id="PF01841"/>
    </source>
</evidence>
<protein>
    <submittedName>
        <fullName evidence="3">Transglutaminase domain-containing protein</fullName>
    </submittedName>
</protein>
<evidence type="ECO:0000313" key="3">
    <source>
        <dbReference type="EMBL" id="MBC3920141.1"/>
    </source>
</evidence>
<sequence>MAMRHVNLITKSKSPMFRHQIFQRSVSSVVLVAFTSLTFYPMAVSAQARAAADMANNIRQAKSDVTLGAISSKFPVLATTVNTTAVTKTSSAEDRLSQLLKQIQDEVKAVAPTTSIASNTTTSTPAKTSLLALTATTSNKTDLINQHVSTIRSANSQIKALYSDIDQSFKDTEQHLKDAKLSSEILARHSKAVALYQSRQAEFDKIMERVADADDKRQTSDRQTALTDLSSFMDKYPNAKPHQYTDPNKLPFGSSSNKVRKPNETKAQYQASLFPPKYDKVMLAGQIPDGLKLAQATLPDIPVAQDTAATEDIQLTPAIKAQAAALNNNPVQIYNWVRNNISFIPSYGSIQGSELTLQNKRGNAFDTASLLIALYRSAGIPARYVYGTIDVPADKVMNWVGGVTRAEAAQSLLGQGGIPNIGLSSGGKISTIRMEHVWVEAFVDYAPSRGAINKKPNTWVPMDASFKQYTFTQGMDLKNKVQLNSQDLLAQVQQGATVNEAGGYVQNLNQANLQMQISNYQTQVQNYVTNQKMNAALGDIFGEKKIITENYAILLGSLPYQTIAIGNTFQRLPDNLHVRISFNLYTSAVDKANRQPALTKTLNLSDIAGKRIAVAYTPATEADRQIISQYVNDQSSALPSYLIQQKAQLRLDETVLAEYPAQEMGMPQYWSYTLFTPDGNQIEEDFKAESAVGDEIVFGVNGNGISPAQVESRYTNVDPNTSLENLNQIALGYWARADISDEWMAKQSQYVTYRQPSIGMFAQPLAVRYYFGIPRFASYKSYLIDIRRLIQSAEGGDGNIKLPDYIFRSGMKNSYLEGAVLEEVLDLGKGQGMSAVEVLKEANEIGIPIWMLNNSNLASFLNVTNLSLATQQAIIDSVASGLIVYAPEREVNLSYWSGSAYIAIDKTTGAGAYILESGTNGGAYEACEEEKQPITVSISQSVLTFAAIALAAVLIVVMLPEELVGGVIVIAMRLLGLTALTFSVNSAAAGKCKNNDKCHRGRFQAQGGGLEASQPWAQVAPLTLGQATALLTTLQASLSPKDQALRAGPFAQAFRFIEGAAVSGGVCATVMKSFYPDPPLPNGIRVDIEVRAGQAFVP</sequence>
<proteinExistence type="predicted"/>
<feature type="domain" description="Transglutaminase-like" evidence="2">
    <location>
        <begin position="324"/>
        <end position="464"/>
    </location>
</feature>
<dbReference type="EMBL" id="JACOGF010000013">
    <property type="protein sequence ID" value="MBC3920141.1"/>
    <property type="molecule type" value="Genomic_DNA"/>
</dbReference>
<organism evidence="3 4">
    <name type="scientific">Undibacterium hunanense</name>
    <dbReference type="NCBI Taxonomy" id="2762292"/>
    <lineage>
        <taxon>Bacteria</taxon>
        <taxon>Pseudomonadati</taxon>
        <taxon>Pseudomonadota</taxon>
        <taxon>Betaproteobacteria</taxon>
        <taxon>Burkholderiales</taxon>
        <taxon>Oxalobacteraceae</taxon>
        <taxon>Undibacterium</taxon>
    </lineage>
</organism>
<dbReference type="Proteomes" id="UP000650424">
    <property type="component" value="Unassembled WGS sequence"/>
</dbReference>
<gene>
    <name evidence="3" type="ORF">H8L32_21935</name>
</gene>
<evidence type="ECO:0000256" key="1">
    <source>
        <dbReference type="SAM" id="MobiDB-lite"/>
    </source>
</evidence>
<dbReference type="SUPFAM" id="SSF54001">
    <property type="entry name" value="Cysteine proteinases"/>
    <property type="match status" value="1"/>
</dbReference>
<comment type="caution">
    <text evidence="3">The sequence shown here is derived from an EMBL/GenBank/DDBJ whole genome shotgun (WGS) entry which is preliminary data.</text>
</comment>